<reference evidence="4" key="1">
    <citation type="submission" date="2022-10" db="EMBL/GenBank/DDBJ databases">
        <title>Characterization and whole genome sequencing of a new Roseateles species, isolated from fresh water.</title>
        <authorList>
            <person name="Guliayeva D.Y."/>
            <person name="Akhremchuk A.E."/>
            <person name="Sikolenko M.A."/>
            <person name="Valentovich L.N."/>
            <person name="Sidarenka A.V."/>
        </authorList>
    </citation>
    <scope>NUCLEOTIDE SEQUENCE</scope>
    <source>
        <strain evidence="4">BIM B-1768</strain>
    </source>
</reference>
<dbReference type="Pfam" id="PF25023">
    <property type="entry name" value="TEN_YD-shell"/>
    <property type="match status" value="1"/>
</dbReference>
<dbReference type="PANTHER" id="PTHR32305">
    <property type="match status" value="1"/>
</dbReference>
<evidence type="ECO:0000313" key="5">
    <source>
        <dbReference type="Proteomes" id="UP001064933"/>
    </source>
</evidence>
<organism evidence="4 5">
    <name type="scientific">Roseateles amylovorans</name>
    <dbReference type="NCBI Taxonomy" id="2978473"/>
    <lineage>
        <taxon>Bacteria</taxon>
        <taxon>Pseudomonadati</taxon>
        <taxon>Pseudomonadota</taxon>
        <taxon>Betaproteobacteria</taxon>
        <taxon>Burkholderiales</taxon>
        <taxon>Sphaerotilaceae</taxon>
        <taxon>Roseateles</taxon>
    </lineage>
</organism>
<dbReference type="Gene3D" id="2.180.10.10">
    <property type="entry name" value="RHS repeat-associated core"/>
    <property type="match status" value="1"/>
</dbReference>
<evidence type="ECO:0000259" key="3">
    <source>
        <dbReference type="Pfam" id="PF25023"/>
    </source>
</evidence>
<keyword evidence="5" id="KW-1185">Reference proteome</keyword>
<dbReference type="EMBL" id="CP104562">
    <property type="protein sequence ID" value="UXH76850.1"/>
    <property type="molecule type" value="Genomic_DNA"/>
</dbReference>
<evidence type="ECO:0000313" key="4">
    <source>
        <dbReference type="EMBL" id="UXH76850.1"/>
    </source>
</evidence>
<keyword evidence="1" id="KW-0677">Repeat</keyword>
<accession>A0ABY6B0J6</accession>
<evidence type="ECO:0000256" key="2">
    <source>
        <dbReference type="SAM" id="SignalP"/>
    </source>
</evidence>
<protein>
    <submittedName>
        <fullName evidence="4">Type IV secretion protein Rhs</fullName>
    </submittedName>
</protein>
<feature type="chain" id="PRO_5045386393" evidence="2">
    <location>
        <begin position="29"/>
        <end position="793"/>
    </location>
</feature>
<dbReference type="InterPro" id="IPR006530">
    <property type="entry name" value="YD"/>
</dbReference>
<evidence type="ECO:0000256" key="1">
    <source>
        <dbReference type="ARBA" id="ARBA00022737"/>
    </source>
</evidence>
<dbReference type="Proteomes" id="UP001064933">
    <property type="component" value="Chromosome"/>
</dbReference>
<dbReference type="InterPro" id="IPR031325">
    <property type="entry name" value="RHS_repeat"/>
</dbReference>
<keyword evidence="2" id="KW-0732">Signal</keyword>
<dbReference type="PRINTS" id="PR00394">
    <property type="entry name" value="RHSPROTEIN"/>
</dbReference>
<gene>
    <name evidence="4" type="ORF">N4261_17660</name>
</gene>
<dbReference type="NCBIfam" id="TIGR01643">
    <property type="entry name" value="YD_repeat_2x"/>
    <property type="match status" value="4"/>
</dbReference>
<sequence length="793" mass="84463">MKNHLGRLRRRMTLVAMAAALISPLAHAATLPPPPVSPAPVTDYEYDAKGNPTKVIKAKGVSGFGFTTQNGYDPLDRLRTNTDAKNGTTTLGYDGQDQVKQVTDPRNLVTTYQRNGLGDLTQLSSPDTGTANSTYDAAGNLLTRTDSRGVLATYAYDDLNRLKSIVYTQSGQTSQTYGWTYDQTGTAFGYGVGRLTTATFPTGSTQFGYDAQGRVISQVQNVGGIVLSTRYAYDATGHLISITYPSGRVLTIVYAGGLPAALYLAADGTATPKPLISGLQWEPFGGLRSWLMHLNSGTKAQERVYDVYGRLVRYPLGDVVRDLTYDAADRIVSYTHLDATTGAATAATQALEQTFGYDELGRLTTVTLPTSVWSIGYDANGNRTSVTLNGASRAYTTSATSNRLNEISAPVRSFSYDAAGNTTADTSGYTSTYGLDGRMAGLVKAGVTSAYAYNAAGQRARKISGAQKYHFAYDLDGHLQGEYNSGGGALQEFIWLGDMLVAVITPSSTTEPRVYHAYSDHLNAPRLLIDMAGAQRWRWLSEPFGTTPAEAIPSSIETLAVNLRFPGQYFDKESGLNYNYFRDYDATTGRYVQSDPIGLAGGINTFAYVNGNPVGDVDPTGEFGLLGGLVGGLGDLGYQLYRNGGNLKCVNWWEVGSWALTGSGAGIVGRAGLTGVANFFSNANKFKNISRAYWGARGGANGMSLDHWMISQAAGRSGAVSESVVNGGWNLLEMPASWNTWLGFAPNWGGTQAALANAARLGVQVGVPGVAAASGYAGYQIGTNAQQEQCGCQ</sequence>
<dbReference type="Pfam" id="PF05593">
    <property type="entry name" value="RHS_repeat"/>
    <property type="match status" value="3"/>
</dbReference>
<dbReference type="PANTHER" id="PTHR32305:SF15">
    <property type="entry name" value="PROTEIN RHSA-RELATED"/>
    <property type="match status" value="1"/>
</dbReference>
<feature type="domain" description="Teneurin-like YD-shell" evidence="3">
    <location>
        <begin position="349"/>
        <end position="595"/>
    </location>
</feature>
<dbReference type="NCBIfam" id="TIGR03696">
    <property type="entry name" value="Rhs_assc_core"/>
    <property type="match status" value="1"/>
</dbReference>
<dbReference type="RefSeq" id="WP_261756590.1">
    <property type="nucleotide sequence ID" value="NZ_CP104562.2"/>
</dbReference>
<dbReference type="InterPro" id="IPR050708">
    <property type="entry name" value="T6SS_VgrG/RHS"/>
</dbReference>
<name>A0ABY6B0J6_9BURK</name>
<feature type="signal peptide" evidence="2">
    <location>
        <begin position="1"/>
        <end position="28"/>
    </location>
</feature>
<dbReference type="InterPro" id="IPR022385">
    <property type="entry name" value="Rhs_assc_core"/>
</dbReference>
<proteinExistence type="predicted"/>
<dbReference type="InterPro" id="IPR056823">
    <property type="entry name" value="TEN-like_YD-shell"/>
</dbReference>